<keyword evidence="6" id="KW-0489">Methyltransferase</keyword>
<keyword evidence="6" id="KW-0808">Transferase</keyword>
<dbReference type="Gene3D" id="1.20.120.1630">
    <property type="match status" value="1"/>
</dbReference>
<comment type="caution">
    <text evidence="6">The sequence shown here is derived from an EMBL/GenBank/DDBJ whole genome shotgun (WGS) entry which is preliminary data.</text>
</comment>
<evidence type="ECO:0000256" key="2">
    <source>
        <dbReference type="ARBA" id="ARBA00022692"/>
    </source>
</evidence>
<accession>A0A845F4P6</accession>
<proteinExistence type="predicted"/>
<evidence type="ECO:0000256" key="4">
    <source>
        <dbReference type="ARBA" id="ARBA00023136"/>
    </source>
</evidence>
<keyword evidence="3 5" id="KW-1133">Transmembrane helix</keyword>
<dbReference type="PANTHER" id="PTHR43847:SF1">
    <property type="entry name" value="BLL3993 PROTEIN"/>
    <property type="match status" value="1"/>
</dbReference>
<organism evidence="6 7">
    <name type="scientific">Guptibacillus hwajinpoensis</name>
    <dbReference type="NCBI Taxonomy" id="208199"/>
    <lineage>
        <taxon>Bacteria</taxon>
        <taxon>Bacillati</taxon>
        <taxon>Bacillota</taxon>
        <taxon>Bacilli</taxon>
        <taxon>Bacillales</taxon>
        <taxon>Guptibacillaceae</taxon>
        <taxon>Guptibacillus</taxon>
    </lineage>
</organism>
<dbReference type="GO" id="GO:0016020">
    <property type="term" value="C:membrane"/>
    <property type="evidence" value="ECO:0007669"/>
    <property type="project" value="UniProtKB-SubCell"/>
</dbReference>
<feature type="transmembrane region" description="Helical" evidence="5">
    <location>
        <begin position="38"/>
        <end position="56"/>
    </location>
</feature>
<sequence>MIIIDVLFVLLTVLWISEFVMKRGKKSTESSSSEKRSFVWILSMISLAIVGSIIFSERNLFVFNESPFTELLGLLLYGSGIGLRYWGIQELGRFFSRNVIVEQKVDLVSSGPYRLLRHPLYTGLLLTLVGLPIYIGTWGGAILSFLLLVPALLYRIRIEERMLFDSVGETYHEWGKERYRLLPFIY</sequence>
<dbReference type="AlphaFoldDB" id="A0A845F4P6"/>
<evidence type="ECO:0000313" key="7">
    <source>
        <dbReference type="Proteomes" id="UP000447833"/>
    </source>
</evidence>
<evidence type="ECO:0000256" key="1">
    <source>
        <dbReference type="ARBA" id="ARBA00004141"/>
    </source>
</evidence>
<dbReference type="RefSeq" id="WP_160921231.1">
    <property type="nucleotide sequence ID" value="NZ_WMEY01000009.1"/>
</dbReference>
<keyword evidence="2 5" id="KW-0812">Transmembrane</keyword>
<evidence type="ECO:0000256" key="3">
    <source>
        <dbReference type="ARBA" id="ARBA00022989"/>
    </source>
</evidence>
<evidence type="ECO:0000313" key="6">
    <source>
        <dbReference type="EMBL" id="MYL65666.1"/>
    </source>
</evidence>
<dbReference type="InterPro" id="IPR007269">
    <property type="entry name" value="ICMT_MeTrfase"/>
</dbReference>
<dbReference type="Proteomes" id="UP000447833">
    <property type="component" value="Unassembled WGS sequence"/>
</dbReference>
<dbReference type="GO" id="GO:0032259">
    <property type="term" value="P:methylation"/>
    <property type="evidence" value="ECO:0007669"/>
    <property type="project" value="UniProtKB-KW"/>
</dbReference>
<comment type="subcellular location">
    <subcellularLocation>
        <location evidence="1">Membrane</location>
        <topology evidence="1">Multi-pass membrane protein</topology>
    </subcellularLocation>
</comment>
<gene>
    <name evidence="6" type="ORF">GLW07_20095</name>
</gene>
<protein>
    <submittedName>
        <fullName evidence="6">Isoprenylcysteine carboxylmethyltransferase family protein</fullName>
    </submittedName>
</protein>
<feature type="transmembrane region" description="Helical" evidence="5">
    <location>
        <begin position="120"/>
        <end position="153"/>
    </location>
</feature>
<dbReference type="GO" id="GO:0004671">
    <property type="term" value="F:protein C-terminal S-isoprenylcysteine carboxyl O-methyltransferase activity"/>
    <property type="evidence" value="ECO:0007669"/>
    <property type="project" value="InterPro"/>
</dbReference>
<feature type="transmembrane region" description="Helical" evidence="5">
    <location>
        <begin position="68"/>
        <end position="87"/>
    </location>
</feature>
<dbReference type="EMBL" id="WMEY01000009">
    <property type="protein sequence ID" value="MYL65666.1"/>
    <property type="molecule type" value="Genomic_DNA"/>
</dbReference>
<dbReference type="InterPro" id="IPR052527">
    <property type="entry name" value="Metal_cation-efflux_comp"/>
</dbReference>
<evidence type="ECO:0000256" key="5">
    <source>
        <dbReference type="SAM" id="Phobius"/>
    </source>
</evidence>
<name>A0A845F4P6_9BACL</name>
<dbReference type="Pfam" id="PF04140">
    <property type="entry name" value="ICMT"/>
    <property type="match status" value="1"/>
</dbReference>
<reference evidence="6 7" key="1">
    <citation type="submission" date="2019-11" db="EMBL/GenBank/DDBJ databases">
        <title>Genome sequences of 17 halophilic strains isolated from different environments.</title>
        <authorList>
            <person name="Furrow R.E."/>
        </authorList>
    </citation>
    <scope>NUCLEOTIDE SEQUENCE [LARGE SCALE GENOMIC DNA]</scope>
    <source>
        <strain evidence="6 7">22506_14_FS</strain>
    </source>
</reference>
<dbReference type="PANTHER" id="PTHR43847">
    <property type="entry name" value="BLL3993 PROTEIN"/>
    <property type="match status" value="1"/>
</dbReference>
<keyword evidence="4 5" id="KW-0472">Membrane</keyword>